<dbReference type="InterPro" id="IPR024925">
    <property type="entry name" value="Malonyl_CoA-ACP_transAc"/>
</dbReference>
<dbReference type="GO" id="GO:0006633">
    <property type="term" value="P:fatty acid biosynthetic process"/>
    <property type="evidence" value="ECO:0007669"/>
    <property type="project" value="TreeGrafter"/>
</dbReference>
<dbReference type="InterPro" id="IPR050858">
    <property type="entry name" value="Mal-CoA-ACP_Trans/PKS_FabD"/>
</dbReference>
<evidence type="ECO:0000256" key="4">
    <source>
        <dbReference type="PIRNR" id="PIRNR000446"/>
    </source>
</evidence>
<organism evidence="7 8">
    <name type="scientific">Zhenpiania hominis</name>
    <dbReference type="NCBI Taxonomy" id="2763644"/>
    <lineage>
        <taxon>Bacteria</taxon>
        <taxon>Bacillati</taxon>
        <taxon>Bacillota</taxon>
        <taxon>Clostridia</taxon>
        <taxon>Peptostreptococcales</taxon>
        <taxon>Anaerovoracaceae</taxon>
        <taxon>Zhenpiania</taxon>
    </lineage>
</organism>
<feature type="domain" description="Malonyl-CoA:ACP transacylase (MAT)" evidence="6">
    <location>
        <begin position="6"/>
        <end position="329"/>
    </location>
</feature>
<comment type="caution">
    <text evidence="7">The sequence shown here is derived from an EMBL/GenBank/DDBJ whole genome shotgun (WGS) entry which is preliminary data.</text>
</comment>
<dbReference type="InterPro" id="IPR016036">
    <property type="entry name" value="Malonyl_transacylase_ACP-bd"/>
</dbReference>
<evidence type="ECO:0000256" key="5">
    <source>
        <dbReference type="PIRSR" id="PIRSR000446-1"/>
    </source>
</evidence>
<dbReference type="InterPro" id="IPR014043">
    <property type="entry name" value="Acyl_transferase_dom"/>
</dbReference>
<dbReference type="GO" id="GO:0005829">
    <property type="term" value="C:cytosol"/>
    <property type="evidence" value="ECO:0007669"/>
    <property type="project" value="TreeGrafter"/>
</dbReference>
<keyword evidence="1 4" id="KW-0808">Transferase</keyword>
<evidence type="ECO:0000259" key="6">
    <source>
        <dbReference type="SMART" id="SM00827"/>
    </source>
</evidence>
<dbReference type="Pfam" id="PF00698">
    <property type="entry name" value="Acyl_transf_1"/>
    <property type="match status" value="1"/>
</dbReference>
<dbReference type="RefSeq" id="WP_187302446.1">
    <property type="nucleotide sequence ID" value="NZ_JACRYT010000004.1"/>
</dbReference>
<keyword evidence="2 4" id="KW-0012">Acyltransferase</keyword>
<feature type="active site" evidence="5">
    <location>
        <position position="94"/>
    </location>
</feature>
<dbReference type="SUPFAM" id="SSF52151">
    <property type="entry name" value="FabD/lysophospholipase-like"/>
    <property type="match status" value="1"/>
</dbReference>
<proteinExistence type="inferred from homology"/>
<keyword evidence="8" id="KW-1185">Reference proteome</keyword>
<dbReference type="Gene3D" id="3.30.70.250">
    <property type="entry name" value="Malonyl-CoA ACP transacylase, ACP-binding"/>
    <property type="match status" value="1"/>
</dbReference>
<comment type="catalytic activity">
    <reaction evidence="3 4">
        <text>holo-[ACP] + malonyl-CoA = malonyl-[ACP] + CoA</text>
        <dbReference type="Rhea" id="RHEA:41792"/>
        <dbReference type="Rhea" id="RHEA-COMP:9623"/>
        <dbReference type="Rhea" id="RHEA-COMP:9685"/>
        <dbReference type="ChEBI" id="CHEBI:57287"/>
        <dbReference type="ChEBI" id="CHEBI:57384"/>
        <dbReference type="ChEBI" id="CHEBI:64479"/>
        <dbReference type="ChEBI" id="CHEBI:78449"/>
        <dbReference type="EC" id="2.3.1.39"/>
    </reaction>
</comment>
<evidence type="ECO:0000313" key="7">
    <source>
        <dbReference type="EMBL" id="MBC6679338.1"/>
    </source>
</evidence>
<dbReference type="EC" id="2.3.1.39" evidence="4"/>
<accession>A0A923NHX5</accession>
<dbReference type="InterPro" id="IPR016035">
    <property type="entry name" value="Acyl_Trfase/lysoPLipase"/>
</dbReference>
<dbReference type="PANTHER" id="PTHR42681">
    <property type="entry name" value="MALONYL-COA-ACYL CARRIER PROTEIN TRANSACYLASE, MITOCHONDRIAL"/>
    <property type="match status" value="1"/>
</dbReference>
<sequence>MKIGITFAGQGAQYPGMGKDLYDNYEAAKNVFDMAGDQIKQWCFDGDAETLKQTHVTQPTVYTVTMAAYEAFLEALEKEGLKDDIEIIGYAGFSLGEYAALTAAGAIGEIKTGMEIVTKRGQMMNEAGLGPDGQPMGKMAAAMAKRPQVLEAVEEARGDGILEGVNFNSPSQTVVAGDKDAIARFMDVAKEKKIRAKELPVGTAFHSPMMIPAADKLKTALKEAGLKAPNAKIYANVTAEDMMKDFDGKDAGEYLADIMSRQAKSPVYWEETVHHFKRDGAEILIEIGPGKTLSGLAKKTEADLKRFNIENAESLKETIEGLKALKAEQ</sequence>
<dbReference type="Gene3D" id="3.40.366.10">
    <property type="entry name" value="Malonyl-Coenzyme A Acyl Carrier Protein, domain 2"/>
    <property type="match status" value="1"/>
</dbReference>
<dbReference type="GO" id="GO:0004314">
    <property type="term" value="F:[acyl-carrier-protein] S-malonyltransferase activity"/>
    <property type="evidence" value="ECO:0007669"/>
    <property type="project" value="UniProtKB-EC"/>
</dbReference>
<dbReference type="SUPFAM" id="SSF55048">
    <property type="entry name" value="Probable ACP-binding domain of malonyl-CoA ACP transacylase"/>
    <property type="match status" value="1"/>
</dbReference>
<comment type="similarity">
    <text evidence="4">Belongs to the fabD family.</text>
</comment>
<reference evidence="7" key="1">
    <citation type="submission" date="2020-08" db="EMBL/GenBank/DDBJ databases">
        <title>Genome public.</title>
        <authorList>
            <person name="Liu C."/>
            <person name="Sun Q."/>
        </authorList>
    </citation>
    <scope>NUCLEOTIDE SEQUENCE</scope>
    <source>
        <strain evidence="7">BX12</strain>
    </source>
</reference>
<dbReference type="PIRSF" id="PIRSF000446">
    <property type="entry name" value="Mct"/>
    <property type="match status" value="1"/>
</dbReference>
<evidence type="ECO:0000313" key="8">
    <source>
        <dbReference type="Proteomes" id="UP000602647"/>
    </source>
</evidence>
<evidence type="ECO:0000256" key="1">
    <source>
        <dbReference type="ARBA" id="ARBA00022679"/>
    </source>
</evidence>
<evidence type="ECO:0000256" key="2">
    <source>
        <dbReference type="ARBA" id="ARBA00023315"/>
    </source>
</evidence>
<gene>
    <name evidence="7" type="ORF">H9L42_05810</name>
</gene>
<dbReference type="Proteomes" id="UP000602647">
    <property type="component" value="Unassembled WGS sequence"/>
</dbReference>
<dbReference type="AlphaFoldDB" id="A0A923NHX5"/>
<dbReference type="EMBL" id="JACRYT010000004">
    <property type="protein sequence ID" value="MBC6679338.1"/>
    <property type="molecule type" value="Genomic_DNA"/>
</dbReference>
<protein>
    <recommendedName>
        <fullName evidence="4">Malonyl CoA-acyl carrier protein transacylase</fullName>
        <ecNumber evidence="4">2.3.1.39</ecNumber>
    </recommendedName>
</protein>
<evidence type="ECO:0000256" key="3">
    <source>
        <dbReference type="ARBA" id="ARBA00048462"/>
    </source>
</evidence>
<name>A0A923NHX5_9FIRM</name>
<dbReference type="PANTHER" id="PTHR42681:SF1">
    <property type="entry name" value="MALONYL-COA-ACYL CARRIER PROTEIN TRANSACYLASE, MITOCHONDRIAL"/>
    <property type="match status" value="1"/>
</dbReference>
<dbReference type="InterPro" id="IPR001227">
    <property type="entry name" value="Ac_transferase_dom_sf"/>
</dbReference>
<dbReference type="SMART" id="SM00827">
    <property type="entry name" value="PKS_AT"/>
    <property type="match status" value="1"/>
</dbReference>
<feature type="active site" evidence="5">
    <location>
        <position position="206"/>
    </location>
</feature>